<dbReference type="RefSeq" id="WP_305994669.1">
    <property type="nucleotide sequence ID" value="NZ_JAVALS010000001.1"/>
</dbReference>
<proteinExistence type="predicted"/>
<sequence length="244" mass="26215">MAKSPVAEQFKLLELQAFDSRLKALATRLKQLEQDPRLPPLTAGVTEARVAVTEAAFARDEVRKSLTGLEDEVAGLDARIERDNVRLNAGGLSKDLVALQKDIEGLERLKGSKEDTELELMEQLEEAETLLTERQETLAGAESALAEVQAELGALAAEAAQERAGVAGERDGFAATIEPGLVALYQKTLERRGVGAARLFHGHSEGSGMDLSPGDLAEVRAAAEDDVVYCPDSGVILVRSPEWN</sequence>
<dbReference type="EMBL" id="JAVALS010000001">
    <property type="protein sequence ID" value="MDP5225622.1"/>
    <property type="molecule type" value="Genomic_DNA"/>
</dbReference>
<dbReference type="InterPro" id="IPR052376">
    <property type="entry name" value="Oxidative_Scav/Glycosyltrans"/>
</dbReference>
<organism evidence="4 5">
    <name type="scientific">Arthrobacter horti</name>
    <dbReference type="NCBI Taxonomy" id="3068273"/>
    <lineage>
        <taxon>Bacteria</taxon>
        <taxon>Bacillati</taxon>
        <taxon>Actinomycetota</taxon>
        <taxon>Actinomycetes</taxon>
        <taxon>Micrococcales</taxon>
        <taxon>Micrococcaceae</taxon>
        <taxon>Arthrobacter</taxon>
    </lineage>
</organism>
<feature type="coiled-coil region" evidence="1">
    <location>
        <begin position="106"/>
        <end position="158"/>
    </location>
</feature>
<evidence type="ECO:0000313" key="5">
    <source>
        <dbReference type="Proteomes" id="UP001232725"/>
    </source>
</evidence>
<feature type="domain" description="CT398-like coiled coil hairpin" evidence="3">
    <location>
        <begin position="15"/>
        <end position="193"/>
    </location>
</feature>
<dbReference type="Pfam" id="PF02591">
    <property type="entry name" value="Zn_ribbon_9"/>
    <property type="match status" value="1"/>
</dbReference>
<gene>
    <name evidence="4" type="ORF">Q9R02_00415</name>
</gene>
<evidence type="ECO:0000259" key="3">
    <source>
        <dbReference type="Pfam" id="PF24481"/>
    </source>
</evidence>
<feature type="domain" description="C4-type zinc ribbon" evidence="2">
    <location>
        <begin position="205"/>
        <end position="237"/>
    </location>
</feature>
<comment type="caution">
    <text evidence="4">The sequence shown here is derived from an EMBL/GenBank/DDBJ whole genome shotgun (WGS) entry which is preliminary data.</text>
</comment>
<dbReference type="PANTHER" id="PTHR39082:SF1">
    <property type="entry name" value="SCAVENGER RECEPTOR CLASS A MEMBER 3"/>
    <property type="match status" value="1"/>
</dbReference>
<evidence type="ECO:0000259" key="2">
    <source>
        <dbReference type="Pfam" id="PF02591"/>
    </source>
</evidence>
<dbReference type="PANTHER" id="PTHR39082">
    <property type="entry name" value="PHOSPHOLIPASE C-BETA-2-RELATED"/>
    <property type="match status" value="1"/>
</dbReference>
<dbReference type="Proteomes" id="UP001232725">
    <property type="component" value="Unassembled WGS sequence"/>
</dbReference>
<dbReference type="InterPro" id="IPR056003">
    <property type="entry name" value="CT398_CC_hairpin"/>
</dbReference>
<keyword evidence="1" id="KW-0175">Coiled coil</keyword>
<dbReference type="Pfam" id="PF24481">
    <property type="entry name" value="CT398_CC"/>
    <property type="match status" value="1"/>
</dbReference>
<protein>
    <submittedName>
        <fullName evidence="4">C4-type zinc ribbon domain-containing protein</fullName>
    </submittedName>
</protein>
<dbReference type="InterPro" id="IPR003743">
    <property type="entry name" value="Zf-RING_7"/>
</dbReference>
<accession>A0ABT9IK16</accession>
<evidence type="ECO:0000313" key="4">
    <source>
        <dbReference type="EMBL" id="MDP5225622.1"/>
    </source>
</evidence>
<evidence type="ECO:0000256" key="1">
    <source>
        <dbReference type="SAM" id="Coils"/>
    </source>
</evidence>
<reference evidence="4 5" key="1">
    <citation type="submission" date="2023-08" db="EMBL/GenBank/DDBJ databases">
        <title>Arthrobacter horti sp. nov., isolated from forest soil.</title>
        <authorList>
            <person name="Park M."/>
        </authorList>
    </citation>
    <scope>NUCLEOTIDE SEQUENCE [LARGE SCALE GENOMIC DNA]</scope>
    <source>
        <strain evidence="4 5">YJM1</strain>
    </source>
</reference>
<keyword evidence="5" id="KW-1185">Reference proteome</keyword>
<name>A0ABT9IK16_9MICC</name>
<dbReference type="Gene3D" id="1.10.287.1490">
    <property type="match status" value="1"/>
</dbReference>